<dbReference type="Proteomes" id="UP001054945">
    <property type="component" value="Unassembled WGS sequence"/>
</dbReference>
<gene>
    <name evidence="1" type="ORF">CEXT_528411</name>
</gene>
<evidence type="ECO:0000313" key="1">
    <source>
        <dbReference type="EMBL" id="GIX98363.1"/>
    </source>
</evidence>
<comment type="caution">
    <text evidence="1">The sequence shown here is derived from an EMBL/GenBank/DDBJ whole genome shotgun (WGS) entry which is preliminary data.</text>
</comment>
<reference evidence="1 2" key="1">
    <citation type="submission" date="2021-06" db="EMBL/GenBank/DDBJ databases">
        <title>Caerostris extrusa draft genome.</title>
        <authorList>
            <person name="Kono N."/>
            <person name="Arakawa K."/>
        </authorList>
    </citation>
    <scope>NUCLEOTIDE SEQUENCE [LARGE SCALE GENOMIC DNA]</scope>
</reference>
<name>A0AAV4PPV5_CAEEX</name>
<proteinExistence type="predicted"/>
<organism evidence="1 2">
    <name type="scientific">Caerostris extrusa</name>
    <name type="common">Bark spider</name>
    <name type="synonym">Caerostris bankana</name>
    <dbReference type="NCBI Taxonomy" id="172846"/>
    <lineage>
        <taxon>Eukaryota</taxon>
        <taxon>Metazoa</taxon>
        <taxon>Ecdysozoa</taxon>
        <taxon>Arthropoda</taxon>
        <taxon>Chelicerata</taxon>
        <taxon>Arachnida</taxon>
        <taxon>Araneae</taxon>
        <taxon>Araneomorphae</taxon>
        <taxon>Entelegynae</taxon>
        <taxon>Araneoidea</taxon>
        <taxon>Araneidae</taxon>
        <taxon>Caerostris</taxon>
    </lineage>
</organism>
<dbReference type="EMBL" id="BPLR01004898">
    <property type="protein sequence ID" value="GIX98363.1"/>
    <property type="molecule type" value="Genomic_DNA"/>
</dbReference>
<keyword evidence="2" id="KW-1185">Reference proteome</keyword>
<sequence>MRPGQTIPSISPPQFSHPFRRYRLTLAEDTIRLGAPRLKEGLACHFPCVHRRGFGAKVVVQCTGVFL</sequence>
<protein>
    <submittedName>
        <fullName evidence="1">Uncharacterized protein</fullName>
    </submittedName>
</protein>
<accession>A0AAV4PPV5</accession>
<dbReference type="AlphaFoldDB" id="A0AAV4PPV5"/>
<evidence type="ECO:0000313" key="2">
    <source>
        <dbReference type="Proteomes" id="UP001054945"/>
    </source>
</evidence>